<dbReference type="Pfam" id="PF07494">
    <property type="entry name" value="Reg_prop"/>
    <property type="match status" value="2"/>
</dbReference>
<sequence>MCFLLLVKCLTATAQQNYLFAHLGLRDGLSSNTVSKVQQDSKGYIWMATPNCLQRYDGYRFLNFFTDGRLLPQGALNDLYVDRKDRIWMVIADSILGYFNTTDFKWHPVKVRLPGHIRPRNATLYADRDGTLLLVYRLQGFLTMNAGCTEVSEQYNRIPLPPGWLPTQFYQDAERNYWIGTANGLVKYNPFLRRLSYAGHNRDNDAVINAFADLKMVNFFYEDADKRKWIGAWPETGLIIKSWDAGGSVQRWDDVILRATKNEYYTVYGVIETAGATWIAGENLFAKLVPGQHKVEPAGKDAPGAYSLRYDVIHHLFEDREKNIWLATNKGVYHFNPPQHVFNFMHNRVAGKDTAFKQEVTDILETRSGEILVSTWGYGIFSYDQQLQPVSSGLFPNNSGLKEGMVWCLEETRDENIVWGMQNGWVGFYEKKGRRVTRIRPPVFQNTTVRQVAEDQNGNLWFGTQGGHIVKYTPASKTWKLVEKTSSPVCRLLVNRHNEVWAGTIWDGLYRIQAEKEQRIHHYMPGRPRGEGIPGLAVPDIAEINDSILVFSLDGLNILNTKTGRFRYHEKKASLANLAIDRNGVIWTSSATGITARSSDKSAAAYTFDERNGLDDFSYNYAAEASLKDGRIVFGTNHGMVVFDPEHILHGIKNHSTPKIRLAELYLNDIPVPADSILALKKIVLGPRRISLKARFTTNTFHTVYPVYYQLEGMDRKWKTATATGEVLLDYIPSGKYLLKTAYLAENHSLNGILTIPIEIRAPFYKTLWFFILLALTVLFLLYLLDHYRMKRREEMEKLRTNIGSRLHNDVSATLENINILSEIAVLKHLSDPKKSLEFLEQIKFRSSEMISAMQDMLWAISPENDNTSQLLLRLQKYVGILNNRYHTHIDLASDPKVALLKMNIQLRYEILLLFKRSIKALIHAAAEDICIHVGADKNRLLYTLQFSHQHCDREQLQHFFNNREFVSRVKNLNGKIHSSIHTNQAEIECRIPL</sequence>
<accession>A0A1G6Z6G2</accession>
<evidence type="ECO:0000256" key="1">
    <source>
        <dbReference type="ARBA" id="ARBA00022553"/>
    </source>
</evidence>
<evidence type="ECO:0000256" key="2">
    <source>
        <dbReference type="SAM" id="Phobius"/>
    </source>
</evidence>
<keyword evidence="4" id="KW-1185">Reference proteome</keyword>
<organism evidence="3 4">
    <name type="scientific">Niabella drilacis (strain DSM 25811 / CCM 8410 / CCUG 62505 / LMG 26954 / E90)</name>
    <dbReference type="NCBI Taxonomy" id="1285928"/>
    <lineage>
        <taxon>Bacteria</taxon>
        <taxon>Pseudomonadati</taxon>
        <taxon>Bacteroidota</taxon>
        <taxon>Chitinophagia</taxon>
        <taxon>Chitinophagales</taxon>
        <taxon>Chitinophagaceae</taxon>
        <taxon>Niabella</taxon>
    </lineage>
</organism>
<keyword evidence="2" id="KW-1133">Transmembrane helix</keyword>
<protein>
    <submittedName>
        <fullName evidence="3">Two component regulator propeller</fullName>
    </submittedName>
</protein>
<name>A0A1G6Z6G2_NIADE</name>
<feature type="transmembrane region" description="Helical" evidence="2">
    <location>
        <begin position="768"/>
        <end position="785"/>
    </location>
</feature>
<keyword evidence="2" id="KW-0812">Transmembrane</keyword>
<dbReference type="PANTHER" id="PTHR43547">
    <property type="entry name" value="TWO-COMPONENT HISTIDINE KINASE"/>
    <property type="match status" value="1"/>
</dbReference>
<dbReference type="Gene3D" id="2.60.40.10">
    <property type="entry name" value="Immunoglobulins"/>
    <property type="match status" value="1"/>
</dbReference>
<dbReference type="STRING" id="1285928.SAMN04487894_11778"/>
<evidence type="ECO:0000313" key="4">
    <source>
        <dbReference type="Proteomes" id="UP000198757"/>
    </source>
</evidence>
<dbReference type="InterPro" id="IPR013783">
    <property type="entry name" value="Ig-like_fold"/>
</dbReference>
<dbReference type="GO" id="GO:0000155">
    <property type="term" value="F:phosphorelay sensor kinase activity"/>
    <property type="evidence" value="ECO:0007669"/>
    <property type="project" value="TreeGrafter"/>
</dbReference>
<dbReference type="InterPro" id="IPR011110">
    <property type="entry name" value="Reg_prop"/>
</dbReference>
<dbReference type="AlphaFoldDB" id="A0A1G6Z6G2"/>
<dbReference type="SUPFAM" id="SSF63829">
    <property type="entry name" value="Calcium-dependent phosphotriesterase"/>
    <property type="match status" value="2"/>
</dbReference>
<keyword evidence="1" id="KW-0597">Phosphoprotein</keyword>
<dbReference type="Gene3D" id="2.130.10.10">
    <property type="entry name" value="YVTN repeat-like/Quinoprotein amine dehydrogenase"/>
    <property type="match status" value="2"/>
</dbReference>
<reference evidence="4" key="1">
    <citation type="submission" date="2016-10" db="EMBL/GenBank/DDBJ databases">
        <authorList>
            <person name="Varghese N."/>
            <person name="Submissions S."/>
        </authorList>
    </citation>
    <scope>NUCLEOTIDE SEQUENCE [LARGE SCALE GENOMIC DNA]</scope>
    <source>
        <strain evidence="4">DSM 25811 / CCM 8410 / LMG 26954 / E90</strain>
    </source>
</reference>
<dbReference type="Proteomes" id="UP000198757">
    <property type="component" value="Unassembled WGS sequence"/>
</dbReference>
<keyword evidence="2" id="KW-0472">Membrane</keyword>
<gene>
    <name evidence="3" type="ORF">SAMN04487894_11778</name>
</gene>
<dbReference type="PANTHER" id="PTHR43547:SF2">
    <property type="entry name" value="HYBRID SIGNAL TRANSDUCTION HISTIDINE KINASE C"/>
    <property type="match status" value="1"/>
</dbReference>
<proteinExistence type="predicted"/>
<evidence type="ECO:0000313" key="3">
    <source>
        <dbReference type="EMBL" id="SDD98344.1"/>
    </source>
</evidence>
<dbReference type="EMBL" id="FMZO01000017">
    <property type="protein sequence ID" value="SDD98344.1"/>
    <property type="molecule type" value="Genomic_DNA"/>
</dbReference>
<dbReference type="InterPro" id="IPR015943">
    <property type="entry name" value="WD40/YVTN_repeat-like_dom_sf"/>
</dbReference>